<dbReference type="RefSeq" id="WP_344086233.1">
    <property type="nucleotide sequence ID" value="NZ_BAAAPO010000042.1"/>
</dbReference>
<name>A0ABP4YA31_9MICO</name>
<dbReference type="EMBL" id="BAAAPO010000042">
    <property type="protein sequence ID" value="GAA1801439.1"/>
    <property type="molecule type" value="Genomic_DNA"/>
</dbReference>
<proteinExistence type="predicted"/>
<sequence length="89" mass="9674">MTIEAMDFHRYLVSMRQDGDPIEVVVELTPEAVADAGLEGDDDLALVRATIIFLTSRQRADELPANLAFEGVVAADPDFADAVRADLAR</sequence>
<accession>A0ABP4YA31</accession>
<reference evidence="2" key="1">
    <citation type="journal article" date="2019" name="Int. J. Syst. Evol. Microbiol.">
        <title>The Global Catalogue of Microorganisms (GCM) 10K type strain sequencing project: providing services to taxonomists for standard genome sequencing and annotation.</title>
        <authorList>
            <consortium name="The Broad Institute Genomics Platform"/>
            <consortium name="The Broad Institute Genome Sequencing Center for Infectious Disease"/>
            <person name="Wu L."/>
            <person name="Ma J."/>
        </authorList>
    </citation>
    <scope>NUCLEOTIDE SEQUENCE [LARGE SCALE GENOMIC DNA]</scope>
    <source>
        <strain evidence="2">JCM 15592</strain>
    </source>
</reference>
<keyword evidence="2" id="KW-1185">Reference proteome</keyword>
<comment type="caution">
    <text evidence="1">The sequence shown here is derived from an EMBL/GenBank/DDBJ whole genome shotgun (WGS) entry which is preliminary data.</text>
</comment>
<organism evidence="1 2">
    <name type="scientific">Nostocoides veronense</name>
    <dbReference type="NCBI Taxonomy" id="330836"/>
    <lineage>
        <taxon>Bacteria</taxon>
        <taxon>Bacillati</taxon>
        <taxon>Actinomycetota</taxon>
        <taxon>Actinomycetes</taxon>
        <taxon>Micrococcales</taxon>
        <taxon>Intrasporangiaceae</taxon>
        <taxon>Nostocoides</taxon>
    </lineage>
</organism>
<evidence type="ECO:0000313" key="1">
    <source>
        <dbReference type="EMBL" id="GAA1801439.1"/>
    </source>
</evidence>
<protein>
    <submittedName>
        <fullName evidence="1">Uncharacterized protein</fullName>
    </submittedName>
</protein>
<evidence type="ECO:0000313" key="2">
    <source>
        <dbReference type="Proteomes" id="UP001499938"/>
    </source>
</evidence>
<dbReference type="Proteomes" id="UP001499938">
    <property type="component" value="Unassembled WGS sequence"/>
</dbReference>
<gene>
    <name evidence="1" type="ORF">GCM10009811_26420</name>
</gene>